<comment type="caution">
    <text evidence="17">The sequence shown here is derived from an EMBL/GenBank/DDBJ whole genome shotgun (WGS) entry which is preliminary data.</text>
</comment>
<evidence type="ECO:0000259" key="15">
    <source>
        <dbReference type="PROSITE" id="PS51449"/>
    </source>
</evidence>
<dbReference type="SUPFAM" id="SSF102114">
    <property type="entry name" value="Radical SAM enzymes"/>
    <property type="match status" value="1"/>
</dbReference>
<evidence type="ECO:0000256" key="2">
    <source>
        <dbReference type="ARBA" id="ARBA00022485"/>
    </source>
</evidence>
<comment type="catalytic activity">
    <reaction evidence="13">
        <text>N(6)-dimethylallyladenosine(37) in tRNA + (sulfur carrier)-SH + AH2 + 2 S-adenosyl-L-methionine = 2-methylsulfanyl-N(6)-dimethylallyladenosine(37) in tRNA + (sulfur carrier)-H + 5'-deoxyadenosine + L-methionine + A + S-adenosyl-L-homocysteine + 2 H(+)</text>
        <dbReference type="Rhea" id="RHEA:37067"/>
        <dbReference type="Rhea" id="RHEA-COMP:10375"/>
        <dbReference type="Rhea" id="RHEA-COMP:10376"/>
        <dbReference type="Rhea" id="RHEA-COMP:14737"/>
        <dbReference type="Rhea" id="RHEA-COMP:14739"/>
        <dbReference type="ChEBI" id="CHEBI:13193"/>
        <dbReference type="ChEBI" id="CHEBI:15378"/>
        <dbReference type="ChEBI" id="CHEBI:17319"/>
        <dbReference type="ChEBI" id="CHEBI:17499"/>
        <dbReference type="ChEBI" id="CHEBI:29917"/>
        <dbReference type="ChEBI" id="CHEBI:57844"/>
        <dbReference type="ChEBI" id="CHEBI:57856"/>
        <dbReference type="ChEBI" id="CHEBI:59789"/>
        <dbReference type="ChEBI" id="CHEBI:64428"/>
        <dbReference type="ChEBI" id="CHEBI:74415"/>
        <dbReference type="ChEBI" id="CHEBI:74417"/>
        <dbReference type="EC" id="2.8.4.3"/>
    </reaction>
</comment>
<feature type="binding site" evidence="13">
    <location>
        <position position="96"/>
    </location>
    <ligand>
        <name>[4Fe-4S] cluster</name>
        <dbReference type="ChEBI" id="CHEBI:49883"/>
        <label>1</label>
    </ligand>
</feature>
<proteinExistence type="inferred from homology"/>
<feature type="binding site" evidence="13">
    <location>
        <position position="208"/>
    </location>
    <ligand>
        <name>[4Fe-4S] cluster</name>
        <dbReference type="ChEBI" id="CHEBI:49883"/>
        <label>2</label>
        <note>4Fe-4S-S-AdoMet</note>
    </ligand>
</feature>
<keyword evidence="2 13" id="KW-0004">4Fe-4S</keyword>
<dbReference type="InterPro" id="IPR007197">
    <property type="entry name" value="rSAM"/>
</dbReference>
<keyword evidence="3 13" id="KW-0963">Cytoplasm</keyword>
<evidence type="ECO:0000313" key="18">
    <source>
        <dbReference type="Proteomes" id="UP000018719"/>
    </source>
</evidence>
<name>V6HZ73_9LEPT</name>
<dbReference type="PROSITE" id="PS50926">
    <property type="entry name" value="TRAM"/>
    <property type="match status" value="1"/>
</dbReference>
<keyword evidence="13" id="KW-0819">tRNA processing</keyword>
<dbReference type="FunFam" id="3.40.50.12160:FF:000003">
    <property type="entry name" value="CDK5 regulatory subunit-associated protein 1"/>
    <property type="match status" value="1"/>
</dbReference>
<protein>
    <recommendedName>
        <fullName evidence="10 13">tRNA-2-methylthio-N(6)-dimethylallyladenosine synthase</fullName>
        <ecNumber evidence="9 13">2.8.4.3</ecNumber>
    </recommendedName>
    <alternativeName>
        <fullName evidence="12 13">(Dimethylallyl)adenosine tRNA methylthiotransferase MiaB</fullName>
    </alternativeName>
    <alternativeName>
        <fullName evidence="11 13">tRNA-i(6)A37 methylthiotransferase</fullName>
    </alternativeName>
</protein>
<evidence type="ECO:0000256" key="7">
    <source>
        <dbReference type="ARBA" id="ARBA00023004"/>
    </source>
</evidence>
<dbReference type="SFLD" id="SFLDF00413">
    <property type="entry name" value="CDK5RAP1"/>
    <property type="match status" value="1"/>
</dbReference>
<dbReference type="SMART" id="SM00729">
    <property type="entry name" value="Elp3"/>
    <property type="match status" value="1"/>
</dbReference>
<evidence type="ECO:0000256" key="11">
    <source>
        <dbReference type="ARBA" id="ARBA00080698"/>
    </source>
</evidence>
<dbReference type="AlphaFoldDB" id="V6HZ73"/>
<dbReference type="InterPro" id="IPR006638">
    <property type="entry name" value="Elp3/MiaA/NifB-like_rSAM"/>
</dbReference>
<comment type="function">
    <text evidence="1 13">Catalyzes the methylthiolation of N6-(dimethylallyl)adenosine (i(6)A), leading to the formation of 2-methylthio-N6-(dimethylallyl)adenosine (ms(2)i(6)A) at position 37 in tRNAs that read codons beginning with uridine.</text>
</comment>
<evidence type="ECO:0000256" key="3">
    <source>
        <dbReference type="ARBA" id="ARBA00022490"/>
    </source>
</evidence>
<keyword evidence="7 13" id="KW-0408">Iron</keyword>
<dbReference type="EMBL" id="AHMM02000008">
    <property type="protein sequence ID" value="EQA38329.1"/>
    <property type="molecule type" value="Genomic_DNA"/>
</dbReference>
<dbReference type="FunFam" id="3.80.30.20:FF:000001">
    <property type="entry name" value="tRNA-2-methylthio-N(6)-dimethylallyladenosine synthase 2"/>
    <property type="match status" value="1"/>
</dbReference>
<feature type="binding site" evidence="13">
    <location>
        <position position="130"/>
    </location>
    <ligand>
        <name>[4Fe-4S] cluster</name>
        <dbReference type="ChEBI" id="CHEBI:49883"/>
        <label>1</label>
    </ligand>
</feature>
<evidence type="ECO:0000259" key="16">
    <source>
        <dbReference type="PROSITE" id="PS51918"/>
    </source>
</evidence>
<dbReference type="InterPro" id="IPR023404">
    <property type="entry name" value="rSAM_horseshoe"/>
</dbReference>
<dbReference type="SFLD" id="SFLDG01082">
    <property type="entry name" value="B12-binding_domain_containing"/>
    <property type="match status" value="1"/>
</dbReference>
<feature type="domain" description="Radical SAM core" evidence="16">
    <location>
        <begin position="190"/>
        <end position="418"/>
    </location>
</feature>
<dbReference type="PROSITE" id="PS51449">
    <property type="entry name" value="MTTASE_N"/>
    <property type="match status" value="1"/>
</dbReference>
<dbReference type="NCBIfam" id="TIGR01574">
    <property type="entry name" value="miaB-methiolase"/>
    <property type="match status" value="1"/>
</dbReference>
<dbReference type="InterPro" id="IPR013848">
    <property type="entry name" value="Methylthiotransferase_N"/>
</dbReference>
<dbReference type="PROSITE" id="PS51918">
    <property type="entry name" value="RADICAL_SAM"/>
    <property type="match status" value="1"/>
</dbReference>
<dbReference type="GO" id="GO:0005829">
    <property type="term" value="C:cytosol"/>
    <property type="evidence" value="ECO:0007669"/>
    <property type="project" value="TreeGrafter"/>
</dbReference>
<evidence type="ECO:0000256" key="8">
    <source>
        <dbReference type="ARBA" id="ARBA00023014"/>
    </source>
</evidence>
<dbReference type="STRING" id="1049790.LEP1GSC047_2060"/>
<keyword evidence="4 13" id="KW-0808">Transferase</keyword>
<dbReference type="InterPro" id="IPR020612">
    <property type="entry name" value="Methylthiotransferase_CS"/>
</dbReference>
<dbReference type="NCBIfam" id="TIGR00089">
    <property type="entry name" value="MiaB/RimO family radical SAM methylthiotransferase"/>
    <property type="match status" value="1"/>
</dbReference>
<dbReference type="EC" id="2.8.4.3" evidence="9 13"/>
<evidence type="ECO:0000256" key="10">
    <source>
        <dbReference type="ARBA" id="ARBA00068570"/>
    </source>
</evidence>
<dbReference type="PANTHER" id="PTHR43020:SF2">
    <property type="entry name" value="MITOCHONDRIAL TRNA METHYLTHIOTRANSFERASE CDK5RAP1"/>
    <property type="match status" value="1"/>
</dbReference>
<dbReference type="PANTHER" id="PTHR43020">
    <property type="entry name" value="CDK5 REGULATORY SUBUNIT-ASSOCIATED PROTEIN 1"/>
    <property type="match status" value="1"/>
</dbReference>
<dbReference type="PROSITE" id="PS01278">
    <property type="entry name" value="MTTASE_RADICAL"/>
    <property type="match status" value="1"/>
</dbReference>
<dbReference type="HAMAP" id="MF_01864">
    <property type="entry name" value="tRNA_metthiotr_MiaB"/>
    <property type="match status" value="1"/>
</dbReference>
<dbReference type="Gene3D" id="3.40.50.12160">
    <property type="entry name" value="Methylthiotransferase, N-terminal domain"/>
    <property type="match status" value="1"/>
</dbReference>
<evidence type="ECO:0000256" key="13">
    <source>
        <dbReference type="HAMAP-Rule" id="MF_01864"/>
    </source>
</evidence>
<feature type="domain" description="MTTase N-terminal" evidence="15">
    <location>
        <begin position="51"/>
        <end position="167"/>
    </location>
</feature>
<comment type="subcellular location">
    <subcellularLocation>
        <location evidence="13">Cytoplasm</location>
    </subcellularLocation>
</comment>
<dbReference type="InterPro" id="IPR058240">
    <property type="entry name" value="rSAM_sf"/>
</dbReference>
<dbReference type="CDD" id="cd01335">
    <property type="entry name" value="Radical_SAM"/>
    <property type="match status" value="1"/>
</dbReference>
<comment type="cofactor">
    <cofactor evidence="13">
        <name>[4Fe-4S] cluster</name>
        <dbReference type="ChEBI" id="CHEBI:49883"/>
    </cofactor>
    <text evidence="13">Binds 2 [4Fe-4S] clusters. One cluster is coordinated with 3 cysteines and an exchangeable S-adenosyl-L-methionine.</text>
</comment>
<dbReference type="SFLD" id="SFLDF00273">
    <property type="entry name" value="(dimethylallyl)adenosine_tRNA"/>
    <property type="match status" value="1"/>
</dbReference>
<evidence type="ECO:0000256" key="5">
    <source>
        <dbReference type="ARBA" id="ARBA00022691"/>
    </source>
</evidence>
<dbReference type="GO" id="GO:0035597">
    <property type="term" value="F:tRNA-2-methylthio-N(6)-dimethylallyladenosine(37) synthase activity"/>
    <property type="evidence" value="ECO:0007669"/>
    <property type="project" value="UniProtKB-EC"/>
</dbReference>
<feature type="domain" description="TRAM" evidence="14">
    <location>
        <begin position="421"/>
        <end position="489"/>
    </location>
</feature>
<dbReference type="SFLD" id="SFLDG01061">
    <property type="entry name" value="methylthiotransferase"/>
    <property type="match status" value="1"/>
</dbReference>
<dbReference type="Pfam" id="PF00919">
    <property type="entry name" value="UPF0004"/>
    <property type="match status" value="1"/>
</dbReference>
<evidence type="ECO:0000256" key="6">
    <source>
        <dbReference type="ARBA" id="ARBA00022723"/>
    </source>
</evidence>
<evidence type="ECO:0000256" key="1">
    <source>
        <dbReference type="ARBA" id="ARBA00003234"/>
    </source>
</evidence>
<keyword evidence="5 13" id="KW-0949">S-adenosyl-L-methionine</keyword>
<keyword evidence="8 13" id="KW-0411">Iron-sulfur</keyword>
<dbReference type="InterPro" id="IPR002792">
    <property type="entry name" value="TRAM_dom"/>
</dbReference>
<accession>V6HZ73</accession>
<dbReference type="Pfam" id="PF04055">
    <property type="entry name" value="Radical_SAM"/>
    <property type="match status" value="1"/>
</dbReference>
<evidence type="ECO:0000313" key="17">
    <source>
        <dbReference type="EMBL" id="EQA38329.1"/>
    </source>
</evidence>
<dbReference type="Proteomes" id="UP000018719">
    <property type="component" value="Unassembled WGS sequence"/>
</dbReference>
<comment type="subunit">
    <text evidence="13">Monomer.</text>
</comment>
<evidence type="ECO:0000256" key="9">
    <source>
        <dbReference type="ARBA" id="ARBA00033765"/>
    </source>
</evidence>
<organism evidence="17 18">
    <name type="scientific">Leptospira inadai serovar Lyme str. 10</name>
    <dbReference type="NCBI Taxonomy" id="1049790"/>
    <lineage>
        <taxon>Bacteria</taxon>
        <taxon>Pseudomonadati</taxon>
        <taxon>Spirochaetota</taxon>
        <taxon>Spirochaetia</taxon>
        <taxon>Leptospirales</taxon>
        <taxon>Leptospiraceae</taxon>
        <taxon>Leptospira</taxon>
    </lineage>
</organism>
<dbReference type="InterPro" id="IPR038135">
    <property type="entry name" value="Methylthiotransferase_N_sf"/>
</dbReference>
<dbReference type="GO" id="GO:0051539">
    <property type="term" value="F:4 iron, 4 sulfur cluster binding"/>
    <property type="evidence" value="ECO:0007669"/>
    <property type="project" value="UniProtKB-UniRule"/>
</dbReference>
<reference evidence="17 18" key="1">
    <citation type="submission" date="2013-05" db="EMBL/GenBank/DDBJ databases">
        <authorList>
            <person name="Harkins D.M."/>
            <person name="Durkin A.S."/>
            <person name="Brinkac L.M."/>
            <person name="Haft D.H."/>
            <person name="Selengut J.D."/>
            <person name="Sanka R."/>
            <person name="DePew J."/>
            <person name="Purushe J."/>
            <person name="Hartskeerl R.A."/>
            <person name="Ahmed A."/>
            <person name="van der Linden H."/>
            <person name="Goris M.G.A."/>
            <person name="Vinetz J.M."/>
            <person name="Sutton G.G."/>
            <person name="Nierman W.C."/>
            <person name="Fouts D.E."/>
        </authorList>
    </citation>
    <scope>NUCLEOTIDE SEQUENCE [LARGE SCALE GENOMIC DNA]</scope>
    <source>
        <strain evidence="17 18">10</strain>
    </source>
</reference>
<feature type="binding site" evidence="13">
    <location>
        <position position="60"/>
    </location>
    <ligand>
        <name>[4Fe-4S] cluster</name>
        <dbReference type="ChEBI" id="CHEBI:49883"/>
        <label>1</label>
    </ligand>
</feature>
<feature type="binding site" evidence="13">
    <location>
        <position position="204"/>
    </location>
    <ligand>
        <name>[4Fe-4S] cluster</name>
        <dbReference type="ChEBI" id="CHEBI:49883"/>
        <label>2</label>
        <note>4Fe-4S-S-AdoMet</note>
    </ligand>
</feature>
<dbReference type="GO" id="GO:0046872">
    <property type="term" value="F:metal ion binding"/>
    <property type="evidence" value="ECO:0007669"/>
    <property type="project" value="UniProtKB-KW"/>
</dbReference>
<feature type="binding site" evidence="13">
    <location>
        <position position="211"/>
    </location>
    <ligand>
        <name>[4Fe-4S] cluster</name>
        <dbReference type="ChEBI" id="CHEBI:49883"/>
        <label>2</label>
        <note>4Fe-4S-S-AdoMet</note>
    </ligand>
</feature>
<dbReference type="Pfam" id="PF01938">
    <property type="entry name" value="TRAM"/>
    <property type="match status" value="1"/>
</dbReference>
<evidence type="ECO:0000259" key="14">
    <source>
        <dbReference type="PROSITE" id="PS50926"/>
    </source>
</evidence>
<dbReference type="InterPro" id="IPR006463">
    <property type="entry name" value="MiaB_methiolase"/>
</dbReference>
<dbReference type="InterPro" id="IPR005839">
    <property type="entry name" value="Methylthiotransferase"/>
</dbReference>
<sequence length="489" mass="54976">MVCSFLPILPEWRRLGNDFSIGKTAMKSPLHTISTPKTRLMSVMEAVVRAGKVYIETYGCQMNEYDSGIVTSLMQGAQYETVSDPEESDVIFLNTCAIRENAHAKIYGRLQSLGYLKKRNPSLVIGVLGCMAQNLGEDLFHQELPLDLVVGPDNYRSLPDLISRIRTGEHSVSLTRLSKIETYDEIEPRVVNGVQAFVTIMRGCNNFCTFCVVPYTRGRERSRDPQSIVRETRDLVAQGVKQLTLLGQNVNSYKFEDIDFAGLVRLLLNETEIERIRFTSPHPKDFPLHLLELMAENPRFCPNIHLPLQSGSTEVLTNMKRVYSREEFLEVVDRIRGYVPQVGLTTDIIVGFPGETDEQYEETLDVVRKVGFDMAFMFKYSEREGTIAQKRYPDDVAEEVKGERLTKLVDLQTAISLEQNQARIGKTYPILIEGISKKSANEVCGRTPCGRMTVFPIPEGEDSLSMIGRSVPVTIISATSATLKGRILA</sequence>
<dbReference type="SFLD" id="SFLDS00029">
    <property type="entry name" value="Radical_SAM"/>
    <property type="match status" value="2"/>
</dbReference>
<evidence type="ECO:0000256" key="12">
    <source>
        <dbReference type="ARBA" id="ARBA00081141"/>
    </source>
</evidence>
<keyword evidence="6 13" id="KW-0479">Metal-binding</keyword>
<evidence type="ECO:0000256" key="4">
    <source>
        <dbReference type="ARBA" id="ARBA00022679"/>
    </source>
</evidence>
<gene>
    <name evidence="13 17" type="primary">miaB</name>
    <name evidence="17" type="ORF">LEP1GSC047_2060</name>
</gene>
<comment type="similarity">
    <text evidence="13">Belongs to the methylthiotransferase family. MiaB subfamily.</text>
</comment>
<dbReference type="Gene3D" id="3.80.30.20">
    <property type="entry name" value="tm_1862 like domain"/>
    <property type="match status" value="1"/>
</dbReference>